<accession>A0A348AFP1</accession>
<evidence type="ECO:0000313" key="4">
    <source>
        <dbReference type="EMBL" id="BBB89889.1"/>
    </source>
</evidence>
<comment type="similarity">
    <text evidence="1">Belongs to the EamA transporter family.</text>
</comment>
<proteinExistence type="inferred from homology"/>
<gene>
    <name evidence="4" type="ORF">MAMMFC1_00529</name>
</gene>
<dbReference type="GO" id="GO:0016020">
    <property type="term" value="C:membrane"/>
    <property type="evidence" value="ECO:0007669"/>
    <property type="project" value="InterPro"/>
</dbReference>
<protein>
    <submittedName>
        <fullName evidence="4">EamA-like transporter family protein</fullName>
    </submittedName>
</protein>
<dbReference type="OrthoDB" id="157232at2"/>
<name>A0A348AFP1_9FIRM</name>
<feature type="transmembrane region" description="Helical" evidence="2">
    <location>
        <begin position="32"/>
        <end position="53"/>
    </location>
</feature>
<evidence type="ECO:0000259" key="3">
    <source>
        <dbReference type="Pfam" id="PF00892"/>
    </source>
</evidence>
<sequence length="285" mass="31286">MTTLAMTLVLVAAFAHASWNFLLKKACGGTAFVWLFASFSAIIYAPLAVVVAWQQSHIGLVQILFMAGSAIINLVYYLLLEKGYQVGDLSLVYPLARGTGPVLATAAAILIFSEQPTTVAFIGAMLVSLGIICLARNPRILHDPMAKKGIIYALLTGVSVAAYTLWDKYSVSTLLIPPLLLNWAINFGRSMVLVPYAWRHWQQVMQVWREHRQEVLGVAILNPLSYILVLSAMVFSPVSYIAPFREISVLIGIILGVRLLSENEFKHRMIAAAIILLGELLLAFG</sequence>
<reference evidence="4 5" key="1">
    <citation type="journal article" date="2018" name="Int. J. Syst. Evol. Microbiol.">
        <title>Methylomusa anaerophila gen. nov., sp. nov., an anaerobic methanol-utilizing bacterium isolated from a microbial fuel cell.</title>
        <authorList>
            <person name="Amano N."/>
            <person name="Yamamuro A."/>
            <person name="Miyahara M."/>
            <person name="Kouzuma A."/>
            <person name="Abe T."/>
            <person name="Watanabe K."/>
        </authorList>
    </citation>
    <scope>NUCLEOTIDE SEQUENCE [LARGE SCALE GENOMIC DNA]</scope>
    <source>
        <strain evidence="4 5">MMFC1</strain>
    </source>
</reference>
<evidence type="ECO:0000313" key="5">
    <source>
        <dbReference type="Proteomes" id="UP000276437"/>
    </source>
</evidence>
<feature type="domain" description="EamA" evidence="3">
    <location>
        <begin position="148"/>
        <end position="282"/>
    </location>
</feature>
<feature type="transmembrane region" description="Helical" evidence="2">
    <location>
        <begin position="149"/>
        <end position="166"/>
    </location>
</feature>
<dbReference type="Pfam" id="PF00892">
    <property type="entry name" value="EamA"/>
    <property type="match status" value="2"/>
</dbReference>
<feature type="transmembrane region" description="Helical" evidence="2">
    <location>
        <begin position="118"/>
        <end position="137"/>
    </location>
</feature>
<keyword evidence="2" id="KW-0472">Membrane</keyword>
<dbReference type="Gene3D" id="1.10.3730.20">
    <property type="match status" value="1"/>
</dbReference>
<keyword evidence="2" id="KW-0812">Transmembrane</keyword>
<dbReference type="AlphaFoldDB" id="A0A348AFP1"/>
<feature type="domain" description="EamA" evidence="3">
    <location>
        <begin position="5"/>
        <end position="134"/>
    </location>
</feature>
<feature type="transmembrane region" description="Helical" evidence="2">
    <location>
        <begin position="215"/>
        <end position="235"/>
    </location>
</feature>
<dbReference type="KEGG" id="mana:MAMMFC1_00529"/>
<feature type="transmembrane region" description="Helical" evidence="2">
    <location>
        <begin position="241"/>
        <end position="260"/>
    </location>
</feature>
<organism evidence="4 5">
    <name type="scientific">Methylomusa anaerophila</name>
    <dbReference type="NCBI Taxonomy" id="1930071"/>
    <lineage>
        <taxon>Bacteria</taxon>
        <taxon>Bacillati</taxon>
        <taxon>Bacillota</taxon>
        <taxon>Negativicutes</taxon>
        <taxon>Selenomonadales</taxon>
        <taxon>Sporomusaceae</taxon>
        <taxon>Methylomusa</taxon>
    </lineage>
</organism>
<feature type="transmembrane region" description="Helical" evidence="2">
    <location>
        <begin position="6"/>
        <end position="23"/>
    </location>
</feature>
<dbReference type="RefSeq" id="WP_126306233.1">
    <property type="nucleotide sequence ID" value="NZ_AP018449.1"/>
</dbReference>
<feature type="transmembrane region" description="Helical" evidence="2">
    <location>
        <begin position="91"/>
        <end position="112"/>
    </location>
</feature>
<dbReference type="SUPFAM" id="SSF103481">
    <property type="entry name" value="Multidrug resistance efflux transporter EmrE"/>
    <property type="match status" value="2"/>
</dbReference>
<evidence type="ECO:0000256" key="2">
    <source>
        <dbReference type="SAM" id="Phobius"/>
    </source>
</evidence>
<dbReference type="EMBL" id="AP018449">
    <property type="protein sequence ID" value="BBB89889.1"/>
    <property type="molecule type" value="Genomic_DNA"/>
</dbReference>
<keyword evidence="5" id="KW-1185">Reference proteome</keyword>
<evidence type="ECO:0000256" key="1">
    <source>
        <dbReference type="ARBA" id="ARBA00007362"/>
    </source>
</evidence>
<dbReference type="InterPro" id="IPR000620">
    <property type="entry name" value="EamA_dom"/>
</dbReference>
<dbReference type="InterPro" id="IPR037185">
    <property type="entry name" value="EmrE-like"/>
</dbReference>
<dbReference type="Proteomes" id="UP000276437">
    <property type="component" value="Chromosome"/>
</dbReference>
<feature type="transmembrane region" description="Helical" evidence="2">
    <location>
        <begin position="172"/>
        <end position="194"/>
    </location>
</feature>
<feature type="transmembrane region" description="Helical" evidence="2">
    <location>
        <begin position="59"/>
        <end position="79"/>
    </location>
</feature>
<keyword evidence="2" id="KW-1133">Transmembrane helix</keyword>